<protein>
    <submittedName>
        <fullName evidence="9">Cytosine permease</fullName>
    </submittedName>
</protein>
<evidence type="ECO:0000313" key="9">
    <source>
        <dbReference type="EMBL" id="TFD68174.1"/>
    </source>
</evidence>
<feature type="transmembrane region" description="Helical" evidence="8">
    <location>
        <begin position="437"/>
        <end position="460"/>
    </location>
</feature>
<keyword evidence="5 8" id="KW-1133">Transmembrane helix</keyword>
<dbReference type="GO" id="GO:0005886">
    <property type="term" value="C:plasma membrane"/>
    <property type="evidence" value="ECO:0007669"/>
    <property type="project" value="TreeGrafter"/>
</dbReference>
<feature type="transmembrane region" description="Helical" evidence="8">
    <location>
        <begin position="176"/>
        <end position="197"/>
    </location>
</feature>
<dbReference type="InterPro" id="IPR026030">
    <property type="entry name" value="Pur-cyt_permease_Fcy2/21/22"/>
</dbReference>
<feature type="transmembrane region" description="Helical" evidence="8">
    <location>
        <begin position="107"/>
        <end position="129"/>
    </location>
</feature>
<feature type="transmembrane region" description="Helical" evidence="8">
    <location>
        <begin position="293"/>
        <end position="314"/>
    </location>
</feature>
<gene>
    <name evidence="9" type="ORF">E3T50_13405</name>
</gene>
<feature type="transmembrane region" description="Helical" evidence="8">
    <location>
        <begin position="149"/>
        <end position="169"/>
    </location>
</feature>
<feature type="transmembrane region" description="Helical" evidence="8">
    <location>
        <begin position="40"/>
        <end position="61"/>
    </location>
</feature>
<evidence type="ECO:0000256" key="7">
    <source>
        <dbReference type="PIRNR" id="PIRNR002744"/>
    </source>
</evidence>
<dbReference type="Proteomes" id="UP000297983">
    <property type="component" value="Unassembled WGS sequence"/>
</dbReference>
<dbReference type="Gene3D" id="1.10.4160.10">
    <property type="entry name" value="Hydantoin permease"/>
    <property type="match status" value="1"/>
</dbReference>
<dbReference type="PANTHER" id="PTHR31806:SF1">
    <property type="entry name" value="PURINE-CYTOSINE PERMEASE FCY2-RELATED"/>
    <property type="match status" value="1"/>
</dbReference>
<keyword evidence="6 7" id="KW-0472">Membrane</keyword>
<feature type="transmembrane region" description="Helical" evidence="8">
    <location>
        <begin position="251"/>
        <end position="273"/>
    </location>
</feature>
<evidence type="ECO:0000256" key="6">
    <source>
        <dbReference type="ARBA" id="ARBA00023136"/>
    </source>
</evidence>
<feature type="transmembrane region" description="Helical" evidence="8">
    <location>
        <begin position="67"/>
        <end position="87"/>
    </location>
</feature>
<accession>A0A4R9AR77</accession>
<evidence type="ECO:0000256" key="8">
    <source>
        <dbReference type="SAM" id="Phobius"/>
    </source>
</evidence>
<evidence type="ECO:0000256" key="3">
    <source>
        <dbReference type="ARBA" id="ARBA00022448"/>
    </source>
</evidence>
<feature type="transmembrane region" description="Helical" evidence="8">
    <location>
        <begin position="209"/>
        <end position="230"/>
    </location>
</feature>
<dbReference type="Pfam" id="PF02133">
    <property type="entry name" value="Transp_cyt_pur"/>
    <property type="match status" value="1"/>
</dbReference>
<evidence type="ECO:0000256" key="2">
    <source>
        <dbReference type="ARBA" id="ARBA00008974"/>
    </source>
</evidence>
<organism evidence="9 10">
    <name type="scientific">Cryobacterium gelidum</name>
    <dbReference type="NCBI Taxonomy" id="1259164"/>
    <lineage>
        <taxon>Bacteria</taxon>
        <taxon>Bacillati</taxon>
        <taxon>Actinomycetota</taxon>
        <taxon>Actinomycetes</taxon>
        <taxon>Micrococcales</taxon>
        <taxon>Microbacteriaceae</taxon>
        <taxon>Cryobacterium</taxon>
    </lineage>
</organism>
<dbReference type="PANTHER" id="PTHR31806">
    <property type="entry name" value="PURINE-CYTOSINE PERMEASE FCY2-RELATED"/>
    <property type="match status" value="1"/>
</dbReference>
<proteinExistence type="inferred from homology"/>
<comment type="subcellular location">
    <subcellularLocation>
        <location evidence="1">Membrane</location>
        <topology evidence="1">Multi-pass membrane protein</topology>
    </subcellularLocation>
</comment>
<keyword evidence="3 7" id="KW-0813">Transport</keyword>
<evidence type="ECO:0000256" key="1">
    <source>
        <dbReference type="ARBA" id="ARBA00004141"/>
    </source>
</evidence>
<name>A0A4R9AR77_9MICO</name>
<comment type="caution">
    <text evidence="9">The sequence shown here is derived from an EMBL/GenBank/DDBJ whole genome shotgun (WGS) entry which is preliminary data.</text>
</comment>
<evidence type="ECO:0000313" key="10">
    <source>
        <dbReference type="Proteomes" id="UP000297983"/>
    </source>
</evidence>
<evidence type="ECO:0000256" key="5">
    <source>
        <dbReference type="ARBA" id="ARBA00022989"/>
    </source>
</evidence>
<dbReference type="InterPro" id="IPR001248">
    <property type="entry name" value="Pur-cyt_permease"/>
</dbReference>
<evidence type="ECO:0000256" key="4">
    <source>
        <dbReference type="ARBA" id="ARBA00022692"/>
    </source>
</evidence>
<keyword evidence="10" id="KW-1185">Reference proteome</keyword>
<feature type="transmembrane region" description="Helical" evidence="8">
    <location>
        <begin position="407"/>
        <end position="431"/>
    </location>
</feature>
<dbReference type="GO" id="GO:0022857">
    <property type="term" value="F:transmembrane transporter activity"/>
    <property type="evidence" value="ECO:0007669"/>
    <property type="project" value="InterPro"/>
</dbReference>
<dbReference type="PIRSF" id="PIRSF002744">
    <property type="entry name" value="Pur-cyt_permease"/>
    <property type="match status" value="1"/>
</dbReference>
<dbReference type="AlphaFoldDB" id="A0A4R9AR77"/>
<sequence length="500" mass="53084">MNAVSTTIPSDVGSSRGERIESRSIDWVPLSERRGKPGTLFPLWFMSNANITTLATGMLGAALGASLATSLLAIVLGVAVGTVFTAFHSAQGPQLGLPQMIQSRAQFGYRGVILICAIVVFSLVGFNMFNQMLGADIIRMTTGVDASGLWYLLIGGLAVILAIFGYHWIHATQKWLTLLFLVTFGLFTIAAVAVVPIDPAQFTFADFNWTAFLVQFSAAAAYALGWAPYVSDYSRYLPPQTSPAKALTYTYGGVFVGAAWLMALGALVAAAFAGASPLDGVRDAADMILPGAGFWLLLAALPGLISVITVNIYAASLELITIVDSIKPIKPTRALRVLGCLVIAAAAYIGSLLSTGEFLANFGSFLVILLYVLVPWTAVNLVDYYLVRRGNYAIRDIFIPNGIYGSWGWRGLVAYLVGIIAMIPFVVTTWYTGPVALLLGGADLALFVGLTASAIVYVVLARSIDFAREREVAARESAEFGESAVAFHGGASALSKVSEG</sequence>
<comment type="similarity">
    <text evidence="2 7">Belongs to the purine-cytosine permease (2.A.39) family.</text>
</comment>
<feature type="transmembrane region" description="Helical" evidence="8">
    <location>
        <begin position="365"/>
        <end position="386"/>
    </location>
</feature>
<feature type="transmembrane region" description="Helical" evidence="8">
    <location>
        <begin position="334"/>
        <end position="353"/>
    </location>
</feature>
<dbReference type="RefSeq" id="WP_134552571.1">
    <property type="nucleotide sequence ID" value="NZ_SOHL01000027.1"/>
</dbReference>
<reference evidence="9 10" key="1">
    <citation type="submission" date="2019-03" db="EMBL/GenBank/DDBJ databases">
        <title>Genomics of glacier-inhabiting Cryobacterium strains.</title>
        <authorList>
            <person name="Liu Q."/>
            <person name="Xin Y.-H."/>
        </authorList>
    </citation>
    <scope>NUCLEOTIDE SEQUENCE [LARGE SCALE GENOMIC DNA]</scope>
    <source>
        <strain evidence="9 10">Hz16</strain>
    </source>
</reference>
<dbReference type="CDD" id="cd11484">
    <property type="entry name" value="SLC-NCS1sbd_CobB-like"/>
    <property type="match status" value="1"/>
</dbReference>
<dbReference type="EMBL" id="SOHL01000027">
    <property type="protein sequence ID" value="TFD68174.1"/>
    <property type="molecule type" value="Genomic_DNA"/>
</dbReference>
<keyword evidence="4 8" id="KW-0812">Transmembrane</keyword>